<protein>
    <recommendedName>
        <fullName evidence="2">CxxC-x17-CxxC domain-containing protein</fullName>
    </recommendedName>
</protein>
<dbReference type="InterPro" id="IPR026363">
    <property type="entry name" value="CxxC-x17-CxxC_dom"/>
</dbReference>
<accession>A0AAE3KX98</accession>
<dbReference type="RefSeq" id="WP_425438348.1">
    <property type="nucleotide sequence ID" value="NZ_JTEO01000004.1"/>
</dbReference>
<reference evidence="3 4" key="1">
    <citation type="journal article" date="2011" name="Appl. Environ. Microbiol.">
        <title>Methanogenic archaea isolated from Taiwan's Chelungpu fault.</title>
        <authorList>
            <person name="Wu S.Y."/>
            <person name="Lai M.C."/>
        </authorList>
    </citation>
    <scope>NUCLEOTIDE SEQUENCE [LARGE SCALE GENOMIC DNA]</scope>
    <source>
        <strain evidence="3 4">St545Mb</strain>
    </source>
</reference>
<organism evidence="3 4">
    <name type="scientific">Methanolobus chelungpuianus</name>
    <dbReference type="NCBI Taxonomy" id="502115"/>
    <lineage>
        <taxon>Archaea</taxon>
        <taxon>Methanobacteriati</taxon>
        <taxon>Methanobacteriota</taxon>
        <taxon>Stenosarchaea group</taxon>
        <taxon>Methanomicrobia</taxon>
        <taxon>Methanosarcinales</taxon>
        <taxon>Methanosarcinaceae</taxon>
        <taxon>Methanolobus</taxon>
    </lineage>
</organism>
<sequence length="98" mass="10611">MRNDKRGGSGGNGGFRSSGPRNDRGDRNDRGGSGGFRPSGPRNDRGGSGGFRPSGPREMHPATCADCGQETQVPFVPSGDRPVYCRECYQNHRPPKRY</sequence>
<feature type="domain" description="CxxC-x17-CxxC" evidence="2">
    <location>
        <begin position="57"/>
        <end position="93"/>
    </location>
</feature>
<evidence type="ECO:0000313" key="3">
    <source>
        <dbReference type="EMBL" id="MCQ6962990.1"/>
    </source>
</evidence>
<dbReference type="Pfam" id="PF23477">
    <property type="entry name" value="zf_Tbcl_2"/>
    <property type="match status" value="1"/>
</dbReference>
<evidence type="ECO:0000256" key="1">
    <source>
        <dbReference type="SAM" id="MobiDB-lite"/>
    </source>
</evidence>
<comment type="caution">
    <text evidence="3">The sequence shown here is derived from an EMBL/GenBank/DDBJ whole genome shotgun (WGS) entry which is preliminary data.</text>
</comment>
<feature type="region of interest" description="Disordered" evidence="1">
    <location>
        <begin position="1"/>
        <end position="64"/>
    </location>
</feature>
<keyword evidence="4" id="KW-1185">Reference proteome</keyword>
<dbReference type="Proteomes" id="UP001206983">
    <property type="component" value="Unassembled WGS sequence"/>
</dbReference>
<feature type="compositionally biased region" description="Basic and acidic residues" evidence="1">
    <location>
        <begin position="21"/>
        <end position="30"/>
    </location>
</feature>
<proteinExistence type="predicted"/>
<evidence type="ECO:0000313" key="4">
    <source>
        <dbReference type="Proteomes" id="UP001206983"/>
    </source>
</evidence>
<evidence type="ECO:0000259" key="2">
    <source>
        <dbReference type="Pfam" id="PF23477"/>
    </source>
</evidence>
<gene>
    <name evidence="3" type="ORF">PV02_07975</name>
</gene>
<dbReference type="AlphaFoldDB" id="A0AAE3KX98"/>
<dbReference type="NCBIfam" id="TIGR04272">
    <property type="entry name" value="cxxc_cxxc_Mbark"/>
    <property type="match status" value="1"/>
</dbReference>
<dbReference type="EMBL" id="JTEO01000004">
    <property type="protein sequence ID" value="MCQ6962990.1"/>
    <property type="molecule type" value="Genomic_DNA"/>
</dbReference>
<name>A0AAE3KX98_9EURY</name>